<reference evidence="3" key="1">
    <citation type="journal article" date="2019" name="Int. J. Syst. Evol. Microbiol.">
        <title>The Global Catalogue of Microorganisms (GCM) 10K type strain sequencing project: providing services to taxonomists for standard genome sequencing and annotation.</title>
        <authorList>
            <consortium name="The Broad Institute Genomics Platform"/>
            <consortium name="The Broad Institute Genome Sequencing Center for Infectious Disease"/>
            <person name="Wu L."/>
            <person name="Ma J."/>
        </authorList>
    </citation>
    <scope>NUCLEOTIDE SEQUENCE [LARGE SCALE GENOMIC DNA]</scope>
    <source>
        <strain evidence="3">JCM 4737</strain>
    </source>
</reference>
<comment type="caution">
    <text evidence="2">The sequence shown here is derived from an EMBL/GenBank/DDBJ whole genome shotgun (WGS) entry which is preliminary data.</text>
</comment>
<organism evidence="2 3">
    <name type="scientific">Streptomyces chryseus</name>
    <dbReference type="NCBI Taxonomy" id="68186"/>
    <lineage>
        <taxon>Bacteria</taxon>
        <taxon>Bacillati</taxon>
        <taxon>Actinomycetota</taxon>
        <taxon>Actinomycetes</taxon>
        <taxon>Kitasatosporales</taxon>
        <taxon>Streptomycetaceae</taxon>
        <taxon>Streptomyces</taxon>
    </lineage>
</organism>
<evidence type="ECO:0000256" key="1">
    <source>
        <dbReference type="SAM" id="MobiDB-lite"/>
    </source>
</evidence>
<feature type="region of interest" description="Disordered" evidence="1">
    <location>
        <begin position="40"/>
        <end position="61"/>
    </location>
</feature>
<protein>
    <submittedName>
        <fullName evidence="2">Uncharacterized protein</fullName>
    </submittedName>
</protein>
<accession>A0ABQ3E4Q7</accession>
<dbReference type="EMBL" id="BMVO01000027">
    <property type="protein sequence ID" value="GHB26122.1"/>
    <property type="molecule type" value="Genomic_DNA"/>
</dbReference>
<sequence length="61" mass="6883">MTTGIPARRTETHSSRQGPTAPPKPDFRFAEIFKAPAYPDQWVAEEDTDDWGEPVAPGLWR</sequence>
<keyword evidence="3" id="KW-1185">Reference proteome</keyword>
<gene>
    <name evidence="2" type="ORF">GCM10010346_57220</name>
</gene>
<evidence type="ECO:0000313" key="3">
    <source>
        <dbReference type="Proteomes" id="UP000599437"/>
    </source>
</evidence>
<feature type="region of interest" description="Disordered" evidence="1">
    <location>
        <begin position="1"/>
        <end position="26"/>
    </location>
</feature>
<evidence type="ECO:0000313" key="2">
    <source>
        <dbReference type="EMBL" id="GHB26122.1"/>
    </source>
</evidence>
<dbReference type="Proteomes" id="UP000599437">
    <property type="component" value="Unassembled WGS sequence"/>
</dbReference>
<proteinExistence type="predicted"/>
<feature type="compositionally biased region" description="Acidic residues" evidence="1">
    <location>
        <begin position="43"/>
        <end position="52"/>
    </location>
</feature>
<name>A0ABQ3E4Q7_9ACTN</name>